<evidence type="ECO:0000256" key="1">
    <source>
        <dbReference type="SAM" id="MobiDB-lite"/>
    </source>
</evidence>
<reference evidence="2" key="1">
    <citation type="journal article" date="2014" name="Int. J. Syst. Evol. Microbiol.">
        <title>Complete genome sequence of Corynebacterium casei LMG S-19264T (=DSM 44701T), isolated from a smear-ripened cheese.</title>
        <authorList>
            <consortium name="US DOE Joint Genome Institute (JGI-PGF)"/>
            <person name="Walter F."/>
            <person name="Albersmeier A."/>
            <person name="Kalinowski J."/>
            <person name="Ruckert C."/>
        </authorList>
    </citation>
    <scope>NUCLEOTIDE SEQUENCE</scope>
    <source>
        <strain evidence="2">CGMCC 1.16067</strain>
    </source>
</reference>
<dbReference type="Proteomes" id="UP000649179">
    <property type="component" value="Unassembled WGS sequence"/>
</dbReference>
<sequence length="83" mass="9129">MEILLWLVPAVLVTLLAAWGAAVAARREEARRVELERARPAPAAPEPTYDEDGGVSAPRPARRPAEQPDTDERGHGDRHRRSA</sequence>
<protein>
    <submittedName>
        <fullName evidence="2">Uncharacterized protein</fullName>
    </submittedName>
</protein>
<organism evidence="2 3">
    <name type="scientific">Marmoricola endophyticus</name>
    <dbReference type="NCBI Taxonomy" id="2040280"/>
    <lineage>
        <taxon>Bacteria</taxon>
        <taxon>Bacillati</taxon>
        <taxon>Actinomycetota</taxon>
        <taxon>Actinomycetes</taxon>
        <taxon>Propionibacteriales</taxon>
        <taxon>Nocardioidaceae</taxon>
        <taxon>Marmoricola</taxon>
    </lineage>
</organism>
<feature type="region of interest" description="Disordered" evidence="1">
    <location>
        <begin position="30"/>
        <end position="83"/>
    </location>
</feature>
<evidence type="ECO:0000313" key="3">
    <source>
        <dbReference type="Proteomes" id="UP000649179"/>
    </source>
</evidence>
<dbReference type="AlphaFoldDB" id="A0A917F4C6"/>
<keyword evidence="3" id="KW-1185">Reference proteome</keyword>
<gene>
    <name evidence="2" type="ORF">GCM10011519_14110</name>
</gene>
<feature type="compositionally biased region" description="Basic and acidic residues" evidence="1">
    <location>
        <begin position="63"/>
        <end position="75"/>
    </location>
</feature>
<evidence type="ECO:0000313" key="2">
    <source>
        <dbReference type="EMBL" id="GGF41484.1"/>
    </source>
</evidence>
<comment type="caution">
    <text evidence="2">The sequence shown here is derived from an EMBL/GenBank/DDBJ whole genome shotgun (WGS) entry which is preliminary data.</text>
</comment>
<dbReference type="RefSeq" id="WP_188779139.1">
    <property type="nucleotide sequence ID" value="NZ_BMKQ01000001.1"/>
</dbReference>
<accession>A0A917F4C6</accession>
<feature type="compositionally biased region" description="Basic and acidic residues" evidence="1">
    <location>
        <begin position="30"/>
        <end position="39"/>
    </location>
</feature>
<name>A0A917F4C6_9ACTN</name>
<reference evidence="2" key="2">
    <citation type="submission" date="2020-09" db="EMBL/GenBank/DDBJ databases">
        <authorList>
            <person name="Sun Q."/>
            <person name="Zhou Y."/>
        </authorList>
    </citation>
    <scope>NUCLEOTIDE SEQUENCE</scope>
    <source>
        <strain evidence="2">CGMCC 1.16067</strain>
    </source>
</reference>
<proteinExistence type="predicted"/>
<dbReference type="EMBL" id="BMKQ01000001">
    <property type="protein sequence ID" value="GGF41484.1"/>
    <property type="molecule type" value="Genomic_DNA"/>
</dbReference>